<dbReference type="SUPFAM" id="SSF56112">
    <property type="entry name" value="Protein kinase-like (PK-like)"/>
    <property type="match status" value="1"/>
</dbReference>
<proteinExistence type="predicted"/>
<evidence type="ECO:0000313" key="2">
    <source>
        <dbReference type="EMBL" id="OAX34965.1"/>
    </source>
</evidence>
<dbReference type="InParanoid" id="A0A1B7MQR5"/>
<dbReference type="GO" id="GO:0004672">
    <property type="term" value="F:protein kinase activity"/>
    <property type="evidence" value="ECO:0007669"/>
    <property type="project" value="InterPro"/>
</dbReference>
<dbReference type="Pfam" id="PF07714">
    <property type="entry name" value="PK_Tyr_Ser-Thr"/>
    <property type="match status" value="1"/>
</dbReference>
<evidence type="ECO:0000259" key="1">
    <source>
        <dbReference type="Pfam" id="PF07714"/>
    </source>
</evidence>
<feature type="domain" description="Serine-threonine/tyrosine-protein kinase catalytic" evidence="1">
    <location>
        <begin position="37"/>
        <end position="100"/>
    </location>
</feature>
<protein>
    <recommendedName>
        <fullName evidence="1">Serine-threonine/tyrosine-protein kinase catalytic domain-containing protein</fullName>
    </recommendedName>
</protein>
<dbReference type="EMBL" id="KV448547">
    <property type="protein sequence ID" value="OAX34965.1"/>
    <property type="molecule type" value="Genomic_DNA"/>
</dbReference>
<dbReference type="AlphaFoldDB" id="A0A1B7MQR5"/>
<dbReference type="Proteomes" id="UP000092154">
    <property type="component" value="Unassembled WGS sequence"/>
</dbReference>
<dbReference type="Gene3D" id="1.10.510.10">
    <property type="entry name" value="Transferase(Phosphotransferase) domain 1"/>
    <property type="match status" value="1"/>
</dbReference>
<organism evidence="2 3">
    <name type="scientific">Rhizopogon vinicolor AM-OR11-026</name>
    <dbReference type="NCBI Taxonomy" id="1314800"/>
    <lineage>
        <taxon>Eukaryota</taxon>
        <taxon>Fungi</taxon>
        <taxon>Dikarya</taxon>
        <taxon>Basidiomycota</taxon>
        <taxon>Agaricomycotina</taxon>
        <taxon>Agaricomycetes</taxon>
        <taxon>Agaricomycetidae</taxon>
        <taxon>Boletales</taxon>
        <taxon>Suillineae</taxon>
        <taxon>Rhizopogonaceae</taxon>
        <taxon>Rhizopogon</taxon>
    </lineage>
</organism>
<keyword evidence="3" id="KW-1185">Reference proteome</keyword>
<accession>A0A1B7MQR5</accession>
<gene>
    <name evidence="2" type="ORF">K503DRAFT_405084</name>
</gene>
<name>A0A1B7MQR5_9AGAM</name>
<sequence length="123" mass="13985">MMLAEHNTASHSVTGAERCAVSELVIIASSADIWNSLSWQGDMYSFGFIMSHILSGNIPYRALSNIQVIVAIMKGGKPPRLEDPQISERRWDFIQQCWLQFEGIFFRPSADDVCKFLQYVRVN</sequence>
<dbReference type="InterPro" id="IPR001245">
    <property type="entry name" value="Ser-Thr/Tyr_kinase_cat_dom"/>
</dbReference>
<dbReference type="InterPro" id="IPR011009">
    <property type="entry name" value="Kinase-like_dom_sf"/>
</dbReference>
<evidence type="ECO:0000313" key="3">
    <source>
        <dbReference type="Proteomes" id="UP000092154"/>
    </source>
</evidence>
<reference evidence="2 3" key="1">
    <citation type="submission" date="2016-06" db="EMBL/GenBank/DDBJ databases">
        <title>Comparative genomics of the ectomycorrhizal sister species Rhizopogon vinicolor and Rhizopogon vesiculosus (Basidiomycota: Boletales) reveals a divergence of the mating type B locus.</title>
        <authorList>
            <consortium name="DOE Joint Genome Institute"/>
            <person name="Mujic A.B."/>
            <person name="Kuo A."/>
            <person name="Tritt A."/>
            <person name="Lipzen A."/>
            <person name="Chen C."/>
            <person name="Johnson J."/>
            <person name="Sharma A."/>
            <person name="Barry K."/>
            <person name="Grigoriev I.V."/>
            <person name="Spatafora J.W."/>
        </authorList>
    </citation>
    <scope>NUCLEOTIDE SEQUENCE [LARGE SCALE GENOMIC DNA]</scope>
    <source>
        <strain evidence="2 3">AM-OR11-026</strain>
    </source>
</reference>
<dbReference type="OrthoDB" id="2677182at2759"/>